<dbReference type="PANTHER" id="PTHR35133">
    <property type="entry name" value="PROTEIN EFFECTOR OF TRANSCRIPTION 2-RELATED"/>
    <property type="match status" value="1"/>
</dbReference>
<dbReference type="InParanoid" id="A0A804K9M2"/>
<evidence type="ECO:0000313" key="2">
    <source>
        <dbReference type="EnsemblPlants" id="Ma08_p22620.1"/>
    </source>
</evidence>
<gene>
    <name evidence="1" type="ORF">GSMUA_83400.1</name>
</gene>
<reference evidence="2" key="2">
    <citation type="submission" date="2021-05" db="UniProtKB">
        <authorList>
            <consortium name="EnsemblPlants"/>
        </authorList>
    </citation>
    <scope>IDENTIFICATION</scope>
    <source>
        <strain evidence="2">subsp. malaccensis</strain>
    </source>
</reference>
<dbReference type="FunCoup" id="A0A804K9M2">
    <property type="interactions" value="2302"/>
</dbReference>
<keyword evidence="3" id="KW-1185">Reference proteome</keyword>
<dbReference type="EnsemblPlants" id="Ma08_t22620.1">
    <property type="protein sequence ID" value="Ma08_p22620.1"/>
    <property type="gene ID" value="Ma08_g22620"/>
</dbReference>
<dbReference type="KEGG" id="mus:103995355"/>
<dbReference type="OrthoDB" id="1922121at2759"/>
<dbReference type="PANTHER" id="PTHR35133:SF1">
    <property type="entry name" value="PROTEIN EFFECTOR OF TRANSCRIPTION 2-RELATED"/>
    <property type="match status" value="1"/>
</dbReference>
<dbReference type="Gramene" id="Ma08_t22620.1">
    <property type="protein sequence ID" value="Ma08_p22620.1"/>
    <property type="gene ID" value="Ma08_g22620"/>
</dbReference>
<dbReference type="GO" id="GO:0006355">
    <property type="term" value="P:regulation of DNA-templated transcription"/>
    <property type="evidence" value="ECO:0007669"/>
    <property type="project" value="InterPro"/>
</dbReference>
<evidence type="ECO:0000313" key="3">
    <source>
        <dbReference type="Proteomes" id="UP000012960"/>
    </source>
</evidence>
<organism evidence="2 3">
    <name type="scientific">Musa acuminata subsp. malaccensis</name>
    <name type="common">Wild banana</name>
    <name type="synonym">Musa malaccensis</name>
    <dbReference type="NCBI Taxonomy" id="214687"/>
    <lineage>
        <taxon>Eukaryota</taxon>
        <taxon>Viridiplantae</taxon>
        <taxon>Streptophyta</taxon>
        <taxon>Embryophyta</taxon>
        <taxon>Tracheophyta</taxon>
        <taxon>Spermatophyta</taxon>
        <taxon>Magnoliopsida</taxon>
        <taxon>Liliopsida</taxon>
        <taxon>Zingiberales</taxon>
        <taxon>Musaceae</taxon>
        <taxon>Musa</taxon>
    </lineage>
</organism>
<dbReference type="Proteomes" id="UP000012960">
    <property type="component" value="Unplaced"/>
</dbReference>
<dbReference type="AlphaFoldDB" id="A0A804K9M2"/>
<name>A0A804K9M2_MUSAM</name>
<dbReference type="OMA" id="RCPEHKG"/>
<dbReference type="Pfam" id="PF19239">
    <property type="entry name" value="GIY_YIG_domain"/>
    <property type="match status" value="1"/>
</dbReference>
<dbReference type="InterPro" id="IPR038909">
    <property type="entry name" value="Effector_transcript"/>
</dbReference>
<sequence>MMMDSSRLRREECHRTKHDSVFSDWKIVIGSSDWEDHSLGKNGAERYKIHNLPASCSCPGLYELGIAVTPTDGRGTKTRQQALKDIVVVYLGQADNVRTRLQQYGRAGSHLDHGNSFTYSAESETPCLQKGPGLFKEIFSKGYSIVYRWAPMKDKKEAEKMEEQLLNFFDYAWNRRGNGACRREDILLKLDKASTRSNSGLLSKFKQWKWPVLSKNVGIKIDAGLSIDEAESEKTRGFLPQIFKFVKSQRQSVQPNDNLTQDEKVCGVAIGNGHICRNKPVPRRKRCSEHKGKRISVNSNVTSRDIRMIEDNSSLVCSEDSAAGKMVQPKHQRIPHIYKSSSGWESWPPAEEMQKLIPILEVNICGVVAEDGDICRRKPVPGRKRCEEHKGKRVTGSGTSSSAETVRSYVCGVHLDDGSICMNLPLPARKRCTKHKGRKVTKIGQPEVFEFQTKKLSSLN</sequence>
<accession>A0A804K9M2</accession>
<evidence type="ECO:0000313" key="1">
    <source>
        <dbReference type="EMBL" id="CAG1832420.1"/>
    </source>
</evidence>
<proteinExistence type="predicted"/>
<reference evidence="1" key="1">
    <citation type="submission" date="2021-03" db="EMBL/GenBank/DDBJ databases">
        <authorList>
            <consortium name="Genoscope - CEA"/>
            <person name="William W."/>
        </authorList>
    </citation>
    <scope>NUCLEOTIDE SEQUENCE</scope>
    <source>
        <strain evidence="1">Doubled-haploid Pahang</strain>
    </source>
</reference>
<protein>
    <submittedName>
        <fullName evidence="1">(wild Malaysian banana) hypothetical protein</fullName>
    </submittedName>
</protein>
<dbReference type="EMBL" id="HG996472">
    <property type="protein sequence ID" value="CAG1832420.1"/>
    <property type="molecule type" value="Genomic_DNA"/>
</dbReference>
<dbReference type="GO" id="GO:0003677">
    <property type="term" value="F:DNA binding"/>
    <property type="evidence" value="ECO:0007669"/>
    <property type="project" value="InterPro"/>
</dbReference>